<gene>
    <name evidence="6" type="primary">Acey_s0470.g2034</name>
    <name evidence="6" type="ORF">Y032_0470g2034</name>
</gene>
<feature type="transmembrane region" description="Helical" evidence="5">
    <location>
        <begin position="69"/>
        <end position="92"/>
    </location>
</feature>
<organism evidence="6 7">
    <name type="scientific">Ancylostoma ceylanicum</name>
    <dbReference type="NCBI Taxonomy" id="53326"/>
    <lineage>
        <taxon>Eukaryota</taxon>
        <taxon>Metazoa</taxon>
        <taxon>Ecdysozoa</taxon>
        <taxon>Nematoda</taxon>
        <taxon>Chromadorea</taxon>
        <taxon>Rhabditida</taxon>
        <taxon>Rhabditina</taxon>
        <taxon>Rhabditomorpha</taxon>
        <taxon>Strongyloidea</taxon>
        <taxon>Ancylostomatidae</taxon>
        <taxon>Ancylostomatinae</taxon>
        <taxon>Ancylostoma</taxon>
    </lineage>
</organism>
<evidence type="ECO:0000256" key="4">
    <source>
        <dbReference type="ARBA" id="ARBA00023136"/>
    </source>
</evidence>
<comment type="caution">
    <text evidence="6">The sequence shown here is derived from an EMBL/GenBank/DDBJ whole genome shotgun (WGS) entry which is preliminary data.</text>
</comment>
<keyword evidence="2 5" id="KW-0812">Transmembrane</keyword>
<dbReference type="AlphaFoldDB" id="A0A016WWI1"/>
<keyword evidence="7" id="KW-1185">Reference proteome</keyword>
<comment type="subcellular location">
    <subcellularLocation>
        <location evidence="1">Membrane</location>
        <topology evidence="1">Multi-pass membrane protein</topology>
    </subcellularLocation>
</comment>
<reference evidence="7" key="1">
    <citation type="journal article" date="2015" name="Nat. Genet.">
        <title>The genome and transcriptome of the zoonotic hookworm Ancylostoma ceylanicum identify infection-specific gene families.</title>
        <authorList>
            <person name="Schwarz E.M."/>
            <person name="Hu Y."/>
            <person name="Antoshechkin I."/>
            <person name="Miller M.M."/>
            <person name="Sternberg P.W."/>
            <person name="Aroian R.V."/>
        </authorList>
    </citation>
    <scope>NUCLEOTIDE SEQUENCE</scope>
    <source>
        <strain evidence="7">HY135</strain>
    </source>
</reference>
<protein>
    <submittedName>
        <fullName evidence="6">Uncharacterized protein</fullName>
    </submittedName>
</protein>
<dbReference type="InterPro" id="IPR019408">
    <property type="entry name" value="7TM_GPCR_serpentine_rcpt_Srab"/>
</dbReference>
<dbReference type="Pfam" id="PF10292">
    <property type="entry name" value="7TM_GPCR_Srab"/>
    <property type="match status" value="1"/>
</dbReference>
<dbReference type="GO" id="GO:0016020">
    <property type="term" value="C:membrane"/>
    <property type="evidence" value="ECO:0007669"/>
    <property type="project" value="UniProtKB-SubCell"/>
</dbReference>
<proteinExistence type="predicted"/>
<accession>A0A016WWI1</accession>
<evidence type="ECO:0000256" key="5">
    <source>
        <dbReference type="SAM" id="Phobius"/>
    </source>
</evidence>
<sequence>MKVQLLTEGSKRLFSKGQVITKLYQVRENLKTMETLFLFFLISCFVSFASNAFRGVVHYYKRDISQPTYIGLIELSIPIPPYSLVLPAVLWYSYRKVRRKIAEDHCNIRDLNTTSNINRSHFNVLKETWK</sequence>
<evidence type="ECO:0000313" key="7">
    <source>
        <dbReference type="Proteomes" id="UP000024635"/>
    </source>
</evidence>
<evidence type="ECO:0000256" key="1">
    <source>
        <dbReference type="ARBA" id="ARBA00004141"/>
    </source>
</evidence>
<evidence type="ECO:0000313" key="6">
    <source>
        <dbReference type="EMBL" id="EYC44174.1"/>
    </source>
</evidence>
<dbReference type="OrthoDB" id="5809673at2759"/>
<dbReference type="Proteomes" id="UP000024635">
    <property type="component" value="Unassembled WGS sequence"/>
</dbReference>
<keyword evidence="4 5" id="KW-0472">Membrane</keyword>
<dbReference type="EMBL" id="JARK01000070">
    <property type="protein sequence ID" value="EYC44174.1"/>
    <property type="molecule type" value="Genomic_DNA"/>
</dbReference>
<evidence type="ECO:0000256" key="2">
    <source>
        <dbReference type="ARBA" id="ARBA00022692"/>
    </source>
</evidence>
<name>A0A016WWI1_9BILA</name>
<feature type="transmembrane region" description="Helical" evidence="5">
    <location>
        <begin position="36"/>
        <end position="57"/>
    </location>
</feature>
<keyword evidence="3 5" id="KW-1133">Transmembrane helix</keyword>
<evidence type="ECO:0000256" key="3">
    <source>
        <dbReference type="ARBA" id="ARBA00022989"/>
    </source>
</evidence>